<evidence type="ECO:0000259" key="1">
    <source>
        <dbReference type="Pfam" id="PF08722"/>
    </source>
</evidence>
<reference evidence="2 3" key="1">
    <citation type="submission" date="2023-07" db="EMBL/GenBank/DDBJ databases">
        <title>Sorghum-associated microbial communities from plants grown in Nebraska, USA.</title>
        <authorList>
            <person name="Schachtman D."/>
        </authorList>
    </citation>
    <scope>NUCLEOTIDE SEQUENCE [LARGE SCALE GENOMIC DNA]</scope>
    <source>
        <strain evidence="2 3">BE143</strain>
    </source>
</reference>
<proteinExistence type="predicted"/>
<evidence type="ECO:0000313" key="3">
    <source>
        <dbReference type="Proteomes" id="UP001266807"/>
    </source>
</evidence>
<protein>
    <recommendedName>
        <fullName evidence="1">TnsA endonuclease N-terminal domain-containing protein</fullName>
    </recommendedName>
</protein>
<dbReference type="Proteomes" id="UP001266807">
    <property type="component" value="Unassembled WGS sequence"/>
</dbReference>
<dbReference type="InterPro" id="IPR014833">
    <property type="entry name" value="TnsA_N"/>
</dbReference>
<sequence length="212" mass="25572">MTYKPAREIKPKHYGYRGKEPFFKNGSMVHWDSFLERNFIRLADFDPNVEELYHQPVCIHYMTGGKQLRYYPDFKMILNNNQTVIVEVKPEAFLNHPKNLIKYEVGKKYCEERGWLYQVYTEIEINPSYLQWNLSLLRHLGTQDFNDKDSDYILEQLQKKTESAMIHLRKDCHLIDEQVFYSNLYNLIYLQEIKVDLVKEKLNDYSILRMVL</sequence>
<dbReference type="Gene3D" id="3.40.1350.10">
    <property type="match status" value="1"/>
</dbReference>
<feature type="domain" description="TnsA endonuclease N-terminal" evidence="1">
    <location>
        <begin position="46"/>
        <end position="122"/>
    </location>
</feature>
<dbReference type="InterPro" id="IPR011856">
    <property type="entry name" value="tRNA_endonuc-like_dom_sf"/>
</dbReference>
<name>A0ABU1QL90_9BACL</name>
<dbReference type="Pfam" id="PF08722">
    <property type="entry name" value="Tn7_TnsA-like_N"/>
    <property type="match status" value="1"/>
</dbReference>
<accession>A0ABU1QL90</accession>
<organism evidence="2 3">
    <name type="scientific">Paenibacillus peoriae</name>
    <dbReference type="NCBI Taxonomy" id="59893"/>
    <lineage>
        <taxon>Bacteria</taxon>
        <taxon>Bacillati</taxon>
        <taxon>Bacillota</taxon>
        <taxon>Bacilli</taxon>
        <taxon>Bacillales</taxon>
        <taxon>Paenibacillaceae</taxon>
        <taxon>Paenibacillus</taxon>
    </lineage>
</organism>
<keyword evidence="3" id="KW-1185">Reference proteome</keyword>
<comment type="caution">
    <text evidence="2">The sequence shown here is derived from an EMBL/GenBank/DDBJ whole genome shotgun (WGS) entry which is preliminary data.</text>
</comment>
<dbReference type="EMBL" id="JAVDUG010000007">
    <property type="protein sequence ID" value="MDR6780397.1"/>
    <property type="molecule type" value="Genomic_DNA"/>
</dbReference>
<dbReference type="RefSeq" id="WP_310168975.1">
    <property type="nucleotide sequence ID" value="NZ_JAVDUG010000007.1"/>
</dbReference>
<gene>
    <name evidence="2" type="ORF">J2W98_004692</name>
</gene>
<evidence type="ECO:0000313" key="2">
    <source>
        <dbReference type="EMBL" id="MDR6780397.1"/>
    </source>
</evidence>